<evidence type="ECO:0000313" key="2">
    <source>
        <dbReference type="EMBL" id="MFC7096520.1"/>
    </source>
</evidence>
<evidence type="ECO:0000313" key="3">
    <source>
        <dbReference type="Proteomes" id="UP001596388"/>
    </source>
</evidence>
<dbReference type="Proteomes" id="UP001596388">
    <property type="component" value="Unassembled WGS sequence"/>
</dbReference>
<dbReference type="AlphaFoldDB" id="A0ABD5WST6"/>
<dbReference type="InterPro" id="IPR041664">
    <property type="entry name" value="AAA_16"/>
</dbReference>
<feature type="domain" description="Orc1-like AAA ATPase" evidence="1">
    <location>
        <begin position="35"/>
        <end position="166"/>
    </location>
</feature>
<name>A0ABD5WST6_9EURY</name>
<dbReference type="InterPro" id="IPR027417">
    <property type="entry name" value="P-loop_NTPase"/>
</dbReference>
<dbReference type="RefSeq" id="WP_276239011.1">
    <property type="nucleotide sequence ID" value="NZ_CP119989.1"/>
</dbReference>
<dbReference type="GeneID" id="79269590"/>
<dbReference type="SUPFAM" id="SSF52540">
    <property type="entry name" value="P-loop containing nucleoside triphosphate hydrolases"/>
    <property type="match status" value="1"/>
</dbReference>
<dbReference type="InterPro" id="IPR036390">
    <property type="entry name" value="WH_DNA-bd_sf"/>
</dbReference>
<organism evidence="2 3">
    <name type="scientific">Halobaculum marinum</name>
    <dbReference type="NCBI Taxonomy" id="3031996"/>
    <lineage>
        <taxon>Archaea</taxon>
        <taxon>Methanobacteriati</taxon>
        <taxon>Methanobacteriota</taxon>
        <taxon>Stenosarchaea group</taxon>
        <taxon>Halobacteria</taxon>
        <taxon>Halobacteriales</taxon>
        <taxon>Haloferacaceae</taxon>
        <taxon>Halobaculum</taxon>
    </lineage>
</organism>
<dbReference type="Gene3D" id="1.10.8.60">
    <property type="match status" value="2"/>
</dbReference>
<accession>A0ABD5WST6</accession>
<gene>
    <name evidence="2" type="ORF">ACFQKD_04315</name>
</gene>
<proteinExistence type="predicted"/>
<dbReference type="Gene3D" id="3.40.50.300">
    <property type="entry name" value="P-loop containing nucleotide triphosphate hydrolases"/>
    <property type="match status" value="1"/>
</dbReference>
<evidence type="ECO:0000259" key="1">
    <source>
        <dbReference type="Pfam" id="PF13191"/>
    </source>
</evidence>
<reference evidence="2 3" key="1">
    <citation type="journal article" date="2019" name="Int. J. Syst. Evol. Microbiol.">
        <title>The Global Catalogue of Microorganisms (GCM) 10K type strain sequencing project: providing services to taxonomists for standard genome sequencing and annotation.</title>
        <authorList>
            <consortium name="The Broad Institute Genomics Platform"/>
            <consortium name="The Broad Institute Genome Sequencing Center for Infectious Disease"/>
            <person name="Wu L."/>
            <person name="Ma J."/>
        </authorList>
    </citation>
    <scope>NUCLEOTIDE SEQUENCE [LARGE SCALE GENOMIC DNA]</scope>
    <source>
        <strain evidence="2 3">DT55</strain>
    </source>
</reference>
<dbReference type="Pfam" id="PF13191">
    <property type="entry name" value="AAA_16"/>
    <property type="match status" value="1"/>
</dbReference>
<comment type="caution">
    <text evidence="2">The sequence shown here is derived from an EMBL/GenBank/DDBJ whole genome shotgun (WGS) entry which is preliminary data.</text>
</comment>
<dbReference type="SUPFAM" id="SSF46785">
    <property type="entry name" value="Winged helix' DNA-binding domain"/>
    <property type="match status" value="1"/>
</dbReference>
<protein>
    <submittedName>
        <fullName evidence="2">Cdc6/Cdc18 family protein</fullName>
    </submittedName>
</protein>
<sequence>MDIEDRIARRRRTGDRHRLVLDEDPLSPVWHPEEPIGRGPLVERLLDHFDPVFDGTVPPNGYLYGPGGTGKSAVTTALVERLAGSLSPPTDAVYTTTRGGSAPGVSFVRVDLREADSAFEFAHAVLDGLVPESVPRSGVGTDEIHERLERRVRGGGPVVVVADHVAEPETVDVATVDDRLAGVAGAFAWLAIGREEPSAAGVPPETAVVEVDPYSQAALTDLLAARADAGLGQGSLSHASIRRVAEWAEGDAEFALSAVLGAVEAASAAGEAVVDDADIEAGMRAVPWPCVPLGRVLALPANRIRALRCLVALAPEQRAPVSGCAARIAGELDLTASTVERFLYELAETGVVERVQVDDHGGPGRPPSRVEPRFATLAFQRLSRRRFDRTTV</sequence>
<dbReference type="EMBL" id="JBHTAG010000002">
    <property type="protein sequence ID" value="MFC7096520.1"/>
    <property type="molecule type" value="Genomic_DNA"/>
</dbReference>
<keyword evidence="3" id="KW-1185">Reference proteome</keyword>